<evidence type="ECO:0000256" key="14">
    <source>
        <dbReference type="ARBA" id="ARBA00023157"/>
    </source>
</evidence>
<keyword evidence="9 18" id="KW-0106">Calcium</keyword>
<keyword evidence="11 22" id="KW-1133">Transmembrane helix</keyword>
<reference evidence="24" key="1">
    <citation type="submission" date="2025-08" db="UniProtKB">
        <authorList>
            <consortium name="Ensembl"/>
        </authorList>
    </citation>
    <scope>IDENTIFICATION</scope>
</reference>
<keyword evidence="10 20" id="KW-0851">Voltage-gated channel</keyword>
<feature type="region of interest" description="Disordered" evidence="21">
    <location>
        <begin position="1821"/>
        <end position="1935"/>
    </location>
</feature>
<accession>A0A673ZLP6</accession>
<keyword evidence="4 20" id="KW-0109">Calcium transport</keyword>
<evidence type="ECO:0000256" key="9">
    <source>
        <dbReference type="ARBA" id="ARBA00022837"/>
    </source>
</evidence>
<name>A0A673ZLP6_SALTR</name>
<keyword evidence="12" id="KW-0406">Ion transport</keyword>
<dbReference type="GO" id="GO:0045202">
    <property type="term" value="C:synapse"/>
    <property type="evidence" value="ECO:0007669"/>
    <property type="project" value="GOC"/>
</dbReference>
<evidence type="ECO:0000256" key="15">
    <source>
        <dbReference type="ARBA" id="ARBA00023180"/>
    </source>
</evidence>
<dbReference type="GO" id="GO:0008331">
    <property type="term" value="F:high voltage-gated calcium channel activity"/>
    <property type="evidence" value="ECO:0007669"/>
    <property type="project" value="TreeGrafter"/>
</dbReference>
<evidence type="ECO:0000313" key="24">
    <source>
        <dbReference type="Ensembl" id="ENSSTUP00000047637.1"/>
    </source>
</evidence>
<dbReference type="InterPro" id="IPR027359">
    <property type="entry name" value="Volt_channel_dom_sf"/>
</dbReference>
<dbReference type="FunFam" id="1.20.120.350:FF:000011">
    <property type="entry name" value="Voltage-dependent N-type calcium channel subunit alpha"/>
    <property type="match status" value="1"/>
</dbReference>
<evidence type="ECO:0000256" key="6">
    <source>
        <dbReference type="ARBA" id="ARBA00022692"/>
    </source>
</evidence>
<feature type="compositionally biased region" description="Polar residues" evidence="21">
    <location>
        <begin position="1966"/>
        <end position="1980"/>
    </location>
</feature>
<dbReference type="InterPro" id="IPR005821">
    <property type="entry name" value="Ion_trans_dom"/>
</dbReference>
<feature type="compositionally biased region" description="Basic and acidic residues" evidence="21">
    <location>
        <begin position="968"/>
        <end position="986"/>
    </location>
</feature>
<dbReference type="Gene3D" id="1.20.120.350">
    <property type="entry name" value="Voltage-gated potassium channels. Chain C"/>
    <property type="match status" value="4"/>
</dbReference>
<feature type="transmembrane region" description="Helical" evidence="22">
    <location>
        <begin position="1100"/>
        <end position="1119"/>
    </location>
</feature>
<evidence type="ECO:0000256" key="12">
    <source>
        <dbReference type="ARBA" id="ARBA00023065"/>
    </source>
</evidence>
<feature type="compositionally biased region" description="Polar residues" evidence="21">
    <location>
        <begin position="1989"/>
        <end position="2006"/>
    </location>
</feature>
<dbReference type="FunFam" id="1.20.120.350:FF:000015">
    <property type="entry name" value="Voltage-dependent N-type calcium channel subunit alpha"/>
    <property type="match status" value="1"/>
</dbReference>
<organism evidence="24 25">
    <name type="scientific">Salmo trutta</name>
    <name type="common">Brown trout</name>
    <dbReference type="NCBI Taxonomy" id="8032"/>
    <lineage>
        <taxon>Eukaryota</taxon>
        <taxon>Metazoa</taxon>
        <taxon>Chordata</taxon>
        <taxon>Craniata</taxon>
        <taxon>Vertebrata</taxon>
        <taxon>Euteleostomi</taxon>
        <taxon>Actinopterygii</taxon>
        <taxon>Neopterygii</taxon>
        <taxon>Teleostei</taxon>
        <taxon>Protacanthopterygii</taxon>
        <taxon>Salmoniformes</taxon>
        <taxon>Salmonidae</taxon>
        <taxon>Salmoninae</taxon>
        <taxon>Salmo</taxon>
    </lineage>
</organism>
<feature type="region of interest" description="Disordered" evidence="21">
    <location>
        <begin position="803"/>
        <end position="1023"/>
    </location>
</feature>
<dbReference type="Pfam" id="PF08763">
    <property type="entry name" value="Ca_chan_IQ"/>
    <property type="match status" value="1"/>
</dbReference>
<dbReference type="Gene3D" id="1.10.287.70">
    <property type="match status" value="4"/>
</dbReference>
<feature type="transmembrane region" description="Helical" evidence="22">
    <location>
        <begin position="1457"/>
        <end position="1479"/>
    </location>
</feature>
<evidence type="ECO:0000256" key="11">
    <source>
        <dbReference type="ARBA" id="ARBA00022989"/>
    </source>
</evidence>
<feature type="transmembrane region" description="Helical" evidence="22">
    <location>
        <begin position="323"/>
        <end position="345"/>
    </location>
</feature>
<keyword evidence="14" id="KW-1015">Disulfide bond</keyword>
<dbReference type="GO" id="GO:0043025">
    <property type="term" value="C:neuronal cell body"/>
    <property type="evidence" value="ECO:0007669"/>
    <property type="project" value="TreeGrafter"/>
</dbReference>
<comment type="catalytic activity">
    <reaction evidence="17">
        <text>Ca(2+)(in) = Ca(2+)(out)</text>
        <dbReference type="Rhea" id="RHEA:29671"/>
        <dbReference type="ChEBI" id="CHEBI:29108"/>
    </reaction>
</comment>
<dbReference type="GO" id="GO:0005891">
    <property type="term" value="C:voltage-gated calcium channel complex"/>
    <property type="evidence" value="ECO:0007669"/>
    <property type="project" value="InterPro"/>
</dbReference>
<keyword evidence="25" id="KW-1185">Reference proteome</keyword>
<dbReference type="GO" id="GO:0007268">
    <property type="term" value="P:chemical synaptic transmission"/>
    <property type="evidence" value="ECO:0007669"/>
    <property type="project" value="TreeGrafter"/>
</dbReference>
<dbReference type="InterPro" id="IPR031649">
    <property type="entry name" value="GPHH_dom"/>
</dbReference>
<keyword evidence="3" id="KW-0597">Phosphoprotein</keyword>
<feature type="transmembrane region" description="Helical" evidence="22">
    <location>
        <begin position="470"/>
        <end position="489"/>
    </location>
</feature>
<gene>
    <name evidence="24" type="primary">CACNA1B</name>
    <name evidence="24" type="synonym">LOC115199912</name>
</gene>
<dbReference type="FunFam" id="1.10.287.70:FF:000025">
    <property type="entry name" value="Voltage-dependent R-type calcium channel subunit alpha"/>
    <property type="match status" value="1"/>
</dbReference>
<evidence type="ECO:0000256" key="20">
    <source>
        <dbReference type="RuleBase" id="RU003808"/>
    </source>
</evidence>
<evidence type="ECO:0000256" key="18">
    <source>
        <dbReference type="PIRSR" id="PIRSR602077-1"/>
    </source>
</evidence>
<feature type="transmembrane region" description="Helical" evidence="22">
    <location>
        <begin position="214"/>
        <end position="236"/>
    </location>
</feature>
<keyword evidence="7 18" id="KW-0479">Metal-binding</keyword>
<dbReference type="PANTHER" id="PTHR45628:SF35">
    <property type="entry name" value="VOLTAGE-DEPENDENT N-TYPE CALCIUM CHANNEL SUBUNIT ALPHA"/>
    <property type="match status" value="1"/>
</dbReference>
<feature type="compositionally biased region" description="Low complexity" evidence="21">
    <location>
        <begin position="18"/>
        <end position="27"/>
    </location>
</feature>
<evidence type="ECO:0000259" key="23">
    <source>
        <dbReference type="SMART" id="SM01062"/>
    </source>
</evidence>
<dbReference type="FunFam" id="1.10.287.70:FF:000023">
    <property type="entry name" value="Voltage-dependent R-type calcium channel subunit alpha"/>
    <property type="match status" value="1"/>
</dbReference>
<feature type="transmembrane region" description="Helical" evidence="22">
    <location>
        <begin position="495"/>
        <end position="513"/>
    </location>
</feature>
<feature type="compositionally biased region" description="Basic and acidic residues" evidence="21">
    <location>
        <begin position="860"/>
        <end position="881"/>
    </location>
</feature>
<feature type="transmembrane region" description="Helical" evidence="22">
    <location>
        <begin position="595"/>
        <end position="617"/>
    </location>
</feature>
<dbReference type="Pfam" id="PF00520">
    <property type="entry name" value="Ion_trans"/>
    <property type="match status" value="4"/>
</dbReference>
<feature type="compositionally biased region" description="Low complexity" evidence="21">
    <location>
        <begin position="1955"/>
        <end position="1965"/>
    </location>
</feature>
<keyword evidence="6 22" id="KW-0812">Transmembrane</keyword>
<evidence type="ECO:0000256" key="1">
    <source>
        <dbReference type="ARBA" id="ARBA00004141"/>
    </source>
</evidence>
<feature type="transmembrane region" description="Helical" evidence="22">
    <location>
        <begin position="290"/>
        <end position="311"/>
    </location>
</feature>
<dbReference type="InterPro" id="IPR002077">
    <property type="entry name" value="VDCCAlpha1"/>
</dbReference>
<evidence type="ECO:0000256" key="5">
    <source>
        <dbReference type="ARBA" id="ARBA00022673"/>
    </source>
</evidence>
<keyword evidence="8" id="KW-0677">Repeat</keyword>
<dbReference type="FunFam" id="1.20.120.350:FF:000001">
    <property type="entry name" value="Voltage-dependent L-type calcium channel subunit alpha"/>
    <property type="match status" value="1"/>
</dbReference>
<keyword evidence="13 22" id="KW-0472">Membrane</keyword>
<feature type="transmembrane region" description="Helical" evidence="22">
    <location>
        <begin position="1426"/>
        <end position="1445"/>
    </location>
</feature>
<keyword evidence="5 20" id="KW-0107">Calcium channel</keyword>
<evidence type="ECO:0000256" key="4">
    <source>
        <dbReference type="ARBA" id="ARBA00022568"/>
    </source>
</evidence>
<feature type="transmembrane region" description="Helical" evidence="22">
    <location>
        <begin position="671"/>
        <end position="695"/>
    </location>
</feature>
<evidence type="ECO:0000256" key="3">
    <source>
        <dbReference type="ARBA" id="ARBA00022553"/>
    </source>
</evidence>
<feature type="transmembrane region" description="Helical" evidence="22">
    <location>
        <begin position="1172"/>
        <end position="1190"/>
    </location>
</feature>
<evidence type="ECO:0000256" key="7">
    <source>
        <dbReference type="ARBA" id="ARBA00022723"/>
    </source>
</evidence>
<dbReference type="Pfam" id="PF16905">
    <property type="entry name" value="GPHH"/>
    <property type="match status" value="1"/>
</dbReference>
<feature type="transmembrane region" description="Helical" evidence="22">
    <location>
        <begin position="1635"/>
        <end position="1659"/>
    </location>
</feature>
<dbReference type="Proteomes" id="UP000472277">
    <property type="component" value="Chromosome 9"/>
</dbReference>
<proteinExistence type="inferred from homology"/>
<keyword evidence="2" id="KW-0813">Transport</keyword>
<feature type="transmembrane region" description="Helical" evidence="22">
    <location>
        <begin position="126"/>
        <end position="147"/>
    </location>
</feature>
<dbReference type="PRINTS" id="PR00167">
    <property type="entry name" value="CACHANNEL"/>
</dbReference>
<comment type="subcellular location">
    <subcellularLocation>
        <location evidence="1 20">Membrane</location>
        <topology evidence="1 20">Multi-pass membrane protein</topology>
    </subcellularLocation>
</comment>
<feature type="compositionally biased region" description="Basic and acidic residues" evidence="21">
    <location>
        <begin position="1912"/>
        <end position="1922"/>
    </location>
</feature>
<evidence type="ECO:0000313" key="25">
    <source>
        <dbReference type="Proteomes" id="UP000472277"/>
    </source>
</evidence>
<dbReference type="InterPro" id="IPR014873">
    <property type="entry name" value="VDCC_a1su_IQ"/>
</dbReference>
<feature type="region of interest" description="Disordered" evidence="21">
    <location>
        <begin position="1"/>
        <end position="35"/>
    </location>
</feature>
<feature type="transmembrane region" description="Helical" evidence="22">
    <location>
        <begin position="1233"/>
        <end position="1255"/>
    </location>
</feature>
<evidence type="ECO:0000256" key="8">
    <source>
        <dbReference type="ARBA" id="ARBA00022737"/>
    </source>
</evidence>
<evidence type="ECO:0000256" key="10">
    <source>
        <dbReference type="ARBA" id="ARBA00022882"/>
    </source>
</evidence>
<dbReference type="GeneTree" id="ENSGT00940000155275"/>
<comment type="function">
    <text evidence="20">Voltage-sensitive calcium channels (VSCC) mediate the entry of calcium ions into excitable cells and are also involved in a variety of calcium-dependent processes, including muscle contraction, hormone or neurotransmitter release, gene expression, cell motility, cell division and cell death. This alpha-1B subunit gives rise to N-type calcium currents. N-type calcium channels belong to the 'high-voltage activated' (HVA) group. They are involved in pain signaling. Calcium channels containing alpha-1B subunit may play a role in directed migration of immature neurons.</text>
</comment>
<feature type="transmembrane region" description="Helical" evidence="22">
    <location>
        <begin position="159"/>
        <end position="179"/>
    </location>
</feature>
<dbReference type="GO" id="GO:0098703">
    <property type="term" value="P:calcium ion import across plasma membrane"/>
    <property type="evidence" value="ECO:0007669"/>
    <property type="project" value="TreeGrafter"/>
</dbReference>
<feature type="binding site" evidence="18">
    <location>
        <position position="304"/>
    </location>
    <ligand>
        <name>Ca(2+)</name>
        <dbReference type="ChEBI" id="CHEBI:29108"/>
    </ligand>
</feature>
<dbReference type="InterPro" id="IPR050599">
    <property type="entry name" value="VDCC_alpha-1_subunit"/>
</dbReference>
<keyword evidence="15 19" id="KW-0325">Glycoprotein</keyword>
<feature type="compositionally biased region" description="Basic and acidic residues" evidence="21">
    <location>
        <begin position="1"/>
        <end position="10"/>
    </location>
</feature>
<comment type="similarity">
    <text evidence="20">Belongs to the calcium channel alpha-1 subunit (TC 1.A.1.11) family.</text>
</comment>
<feature type="transmembrane region" description="Helical" evidence="22">
    <location>
        <begin position="1547"/>
        <end position="1565"/>
    </location>
</feature>
<dbReference type="GO" id="GO:0046872">
    <property type="term" value="F:metal ion binding"/>
    <property type="evidence" value="ECO:0007669"/>
    <property type="project" value="UniProtKB-KW"/>
</dbReference>
<dbReference type="Gene3D" id="6.10.250.2500">
    <property type="match status" value="1"/>
</dbReference>
<sequence>MARFEEELSNRRGGVCQAGPPRGAGRPAGPPSGPRVYKQSMAQRARTMAIYNPIPVKQSCLTVNRSIFIFSEDCIIRKYFFLNGFTPFEYLILATIIANCIVLALEQHLPAGDKTPMSERLDDTEPYFIGIFCFEAGIKIIALGFAFHKGSYLRNGWNVMDFVVVLTGMLATVGADFDLRTLRAVRVLRPLKLVSGIPSLQVVLKSIMKAMVPLLQIGMLLFFAILMFAIIGLDFYMGKFHRTCFRTDTGEQAAEFPCGMEAPARTCENGTVCQEYWIGPNYGITNFDNILFAILTVFQCITMEGWVDILYNANDASGNTWNWLYFIPLIIIGSFFMLNLVLGVLSGEFAKERERVEKRQEFLKLRRQQQIERELTGYLEWICKAEEVMLAEEDKHAEEKSPLDGRAKKSKNDLINAEEGEDHFTDISSVGSPFARASLKSSKNGSASYFRRKEKRLRFTIRHLVKAQSFYWTVLCLVGLNTLCVAIVHYDQPEWLTYALYLAEFVFLGLFLTEMSMKMYGLGPMSYFHSSFNCFDFGVIIGSIFEVIWAVVKPGASFGISVLRALRLLRIFKVTKYWNSLRNLVVSLLNSMKSIISLLFLLFLFIVVFALLGMQLFGGLFNFDEETPTTNFDTFPAAILTVFQILTGEDWNAVMYHGIESQGGVRRGMFSSIYFIVLTLFGNYTLLNVFLAIAVDNLANAQELTKDEEEQEVAITKKMALQKAKEVKEVSPMSAANISITAKEQQKSLKMMSVWEQRTTQLRRHNLRASSEALYSELDPEERLRMSSALHIRPDMKTHLDRPLVVEPHDGPGPMGQHKPRTPEETDTPEDPAGPQPIDEANENGDPGKEGRHHVHHSRSKDPDGTRGKEGKSERSRSREGGRRHHHQTLVDEGGGGGTGEREHRHHHSHRQAREGNGTVNSGGKGERRSRHKDGRSGERCSRGENGANGERRRHKTHGSRGQSTLEGEDHSEREKGRGHRDRYVESEGDSLAISPQQDPGDQRWGTEGPEDSDNQRNVRRTGQTAVNIPPVTITPPPGETTLIPSQNSVYISLLGELCMDYRISISLFSLFLSLSFSLFLSLSLSLSRVRRLCHYIVSLRYFEMCILVVISMSSIALAAEDPVQANAPRNNVLKYLDYVFTGVFTFEMVIKMVDLGLLLHPGSYFRDLWNILDFIVVSGALVAFAFSGSKGKDISTIKSLRVLRVLRPLKTIKRLPKLKAVFDCVVNSLKNVFNILIVYMLFMFIFAVIAVQLFKGKFFYCTDESKGLEKDCRGNFLDYDKDEVAAQPRVWKKYEFHYDNVLWAFLTLFTVSTGEGWPDVLKHSVDATFEDQGPSPGYRIEISIFYVVYFVVFPFFFVNIFVALIIITFQEQGDKAMSECSLEKNERACIDFAINAKPLTRYMPENVQSFQYRMWKFVVSPPFEYSIMIMIALNTVVLMMKFHGAPDFYEAMLKHFNIVFTALFSLECILKIIAFGPLNYLKDAWNVFDFVTVLGSITDIVVTEINDRLLNLSFLRLFRAARLIKLLRQGYTIRILLWTFVQSFKALPYVCLLIAMLFFIYAIIGMQVFGNIELNEDTAITHHNNFRTFLQALMLLFRSATGEAWHEIMLSCLSHRACDERSGNLGKECGSDFAYFYFVSFIFLCSFLMLNLFVAVIMDNFEYLTRDSSILGPHHLDEFIRVWAEYDPAACGRIKYLDMYQMLLHMSPPLGLGKNCPPRVAYKRLVKMNMPIADDNTVHFTSTLMALIRTALEIKLSSGMVAQRLSDAELKKELSTVWPSLSQKTMDLLVTPHKPNELTVGKVYAALMIFDYYKQNRAKRLKEQQQQQQQQNAAGSQPVPDCSPMKRSASTHAPQRPQEANLRDYTLETPSIQERPHHHHHHRCHHRRERDKKQRSLDRTPSTADPAAEPSSRDRVQDRGRSHERKHHSTAGEKQRYYSCDRYGSREHCHTTKSATASCATSPSEVQDPSINKQGSGSVKCSPVMMTSGASTPSRGRRQLPQTPLTPRPGVAYKTANSSPVHFVSAQCGSGLPTLSPGRLSRGLSEHNALLHSGSSHIPSPVTRISSEPFLGYSHREAQGQGSLYCSLRDELLSPYAARARSPRTALPQMGPGPLHLPPPPQQSHAVPNGYHFTFGGIGNASPGSGSGARAPRYYHEADEDEWC</sequence>
<feature type="domain" description="Voltage-dependent calcium channel alpha-1 subunit IQ" evidence="23">
    <location>
        <begin position="1796"/>
        <end position="1830"/>
    </location>
</feature>
<dbReference type="SUPFAM" id="SSF81324">
    <property type="entry name" value="Voltage-gated potassium channels"/>
    <property type="match status" value="4"/>
</dbReference>
<dbReference type="PRINTS" id="PR01631">
    <property type="entry name" value="NVDCCALPHA1"/>
</dbReference>
<evidence type="ECO:0000256" key="21">
    <source>
        <dbReference type="SAM" id="MobiDB-lite"/>
    </source>
</evidence>
<reference evidence="24" key="2">
    <citation type="submission" date="2025-09" db="UniProtKB">
        <authorList>
            <consortium name="Ensembl"/>
        </authorList>
    </citation>
    <scope>IDENTIFICATION</scope>
</reference>
<feature type="transmembrane region" description="Helical" evidence="22">
    <location>
        <begin position="1139"/>
        <end position="1160"/>
    </location>
</feature>
<evidence type="ECO:0000256" key="19">
    <source>
        <dbReference type="PIRSR" id="PIRSR602077-3"/>
    </source>
</evidence>
<dbReference type="FunFam" id="1.20.120.350:FF:000013">
    <property type="entry name" value="Voltage-dependent N-type calcium channel subunit alpha"/>
    <property type="match status" value="1"/>
</dbReference>
<evidence type="ECO:0000256" key="16">
    <source>
        <dbReference type="ARBA" id="ARBA00023303"/>
    </source>
</evidence>
<feature type="binding site" evidence="18">
    <location>
        <position position="1316"/>
    </location>
    <ligand>
        <name>Ca(2+)</name>
        <dbReference type="ChEBI" id="CHEBI:29108"/>
    </ligand>
</feature>
<feature type="compositionally biased region" description="Basic residues" evidence="21">
    <location>
        <begin position="1877"/>
        <end position="1891"/>
    </location>
</feature>
<dbReference type="PANTHER" id="PTHR45628">
    <property type="entry name" value="VOLTAGE-DEPENDENT CALCIUM CHANNEL TYPE A SUBUNIT ALPHA-1"/>
    <property type="match status" value="1"/>
</dbReference>
<keyword evidence="16" id="KW-0407">Ion channel</keyword>
<evidence type="ECO:0000256" key="13">
    <source>
        <dbReference type="ARBA" id="ARBA00023136"/>
    </source>
</evidence>
<dbReference type="InterPro" id="IPR005447">
    <property type="entry name" value="VDCC_N_a1su"/>
</dbReference>
<evidence type="ECO:0000256" key="17">
    <source>
        <dbReference type="ARBA" id="ARBA00036634"/>
    </source>
</evidence>
<evidence type="ECO:0000256" key="22">
    <source>
        <dbReference type="SAM" id="Phobius"/>
    </source>
</evidence>
<feature type="transmembrane region" description="Helical" evidence="22">
    <location>
        <begin position="1345"/>
        <end position="1370"/>
    </location>
</feature>
<dbReference type="FunFam" id="1.10.238.10:FF:000063">
    <property type="entry name" value="Voltage-dependent N-type calcium channel subunit alpha"/>
    <property type="match status" value="1"/>
</dbReference>
<dbReference type="SMART" id="SM01062">
    <property type="entry name" value="Ca_chan_IQ"/>
    <property type="match status" value="1"/>
</dbReference>
<feature type="transmembrane region" description="Helical" evidence="22">
    <location>
        <begin position="637"/>
        <end position="659"/>
    </location>
</feature>
<dbReference type="Gene3D" id="1.10.238.10">
    <property type="entry name" value="EF-hand"/>
    <property type="match status" value="1"/>
</dbReference>
<dbReference type="Ensembl" id="ENSSTUT00000049680.1">
    <property type="protein sequence ID" value="ENSSTUP00000047637.1"/>
    <property type="gene ID" value="ENSSTUG00000018726.1"/>
</dbReference>
<feature type="transmembrane region" description="Helical" evidence="22">
    <location>
        <begin position="88"/>
        <end position="105"/>
    </location>
</feature>
<feature type="glycosylation site" description="N-linked (GlcNAc...) asparagine" evidence="19">
    <location>
        <position position="269"/>
    </location>
</feature>
<feature type="region of interest" description="Disordered" evidence="21">
    <location>
        <begin position="1955"/>
        <end position="2009"/>
    </location>
</feature>
<evidence type="ECO:0000256" key="2">
    <source>
        <dbReference type="ARBA" id="ARBA00022448"/>
    </source>
</evidence>
<protein>
    <recommendedName>
        <fullName evidence="20">Voltage-dependent N-type calcium channel subunit alpha</fullName>
    </recommendedName>
</protein>
<feature type="binding site" evidence="18">
    <location>
        <position position="649"/>
    </location>
    <ligand>
        <name>Ca(2+)</name>
        <dbReference type="ChEBI" id="CHEBI:29108"/>
    </ligand>
</feature>
<feature type="transmembrane region" description="Helical" evidence="22">
    <location>
        <begin position="1068"/>
        <end position="1088"/>
    </location>
</feature>